<evidence type="ECO:0000256" key="3">
    <source>
        <dbReference type="ARBA" id="ARBA00022695"/>
    </source>
</evidence>
<evidence type="ECO:0000256" key="5">
    <source>
        <dbReference type="SAM" id="MobiDB-lite"/>
    </source>
</evidence>
<gene>
    <name evidence="6" type="ORF">MKZ38_007063</name>
</gene>
<comment type="caution">
    <text evidence="6">The sequence shown here is derived from an EMBL/GenBank/DDBJ whole genome shotgun (WGS) entry which is preliminary data.</text>
</comment>
<evidence type="ECO:0000313" key="6">
    <source>
        <dbReference type="EMBL" id="KAJ2894974.1"/>
    </source>
</evidence>
<keyword evidence="7" id="KW-1185">Reference proteome</keyword>
<feature type="compositionally biased region" description="Pro residues" evidence="5">
    <location>
        <begin position="105"/>
        <end position="133"/>
    </location>
</feature>
<dbReference type="PANTHER" id="PTHR21328">
    <property type="entry name" value="POLY ADP-RIBOSE POLYMERASE FAMILY, MEMBER PARP"/>
    <property type="match status" value="1"/>
</dbReference>
<dbReference type="EMBL" id="JAKWBI020000441">
    <property type="protein sequence ID" value="KAJ2894974.1"/>
    <property type="molecule type" value="Genomic_DNA"/>
</dbReference>
<proteinExistence type="predicted"/>
<feature type="compositionally biased region" description="Polar residues" evidence="5">
    <location>
        <begin position="628"/>
        <end position="646"/>
    </location>
</feature>
<dbReference type="Proteomes" id="UP001201980">
    <property type="component" value="Unassembled WGS sequence"/>
</dbReference>
<reference evidence="6" key="1">
    <citation type="submission" date="2022-07" db="EMBL/GenBank/DDBJ databases">
        <title>Draft genome sequence of Zalerion maritima ATCC 34329, a (micro)plastics degrading marine fungus.</title>
        <authorList>
            <person name="Paco A."/>
            <person name="Goncalves M.F.M."/>
            <person name="Rocha-Santos T.A.P."/>
            <person name="Alves A."/>
        </authorList>
    </citation>
    <scope>NUCLEOTIDE SEQUENCE</scope>
    <source>
        <strain evidence="6">ATCC 34329</strain>
    </source>
</reference>
<protein>
    <submittedName>
        <fullName evidence="6">Uncharacterized protein</fullName>
    </submittedName>
</protein>
<sequence length="1462" mass="160638">MPSWSKTFLVGRLSKRQKNGVVSTTNVSVPWNPEPSYYPDPYLGLGHDVFQEDFAPPGCSPPSWRASQISIPTPGPAALPIVSGAITTGLEIPSLPVSQAVQPSPRLPSPPPPSPPPPSPPPPSPPPPSPPPVIIHDEQWWHSEIQSSSLLHLAANGELAAGSRQIKEELKNLRQATDLYLNSASYWDQDDAVSTLLDAQLSLPTWPVGLLACISHLSKPEAAERLRELAESVNLDSYPRWILLADSASHSSPILSKDETSLMTMLHFIQSSHGGSIDVLIDFIKILDSRVQVSLFPPRVMEHILQKHTSRRLQSRFKDLMGSRRFLTAYHEFDWVRSLRDPDQSPLLVCALDSCLSPWRALACWRPNVKRINQWESSKVVDSGDAYLRRLVALDGPDVYSCKFPTFLDNETAWGHEFQPQPHNENLKSHFNRILDILSQASAVGTEGVSLFLHLMTCGSPADAALKSLASIYSRCEPKHASIYLEYLKSLHGCPDLVKRLNVTTKFISGLCDEPFVGSLWLPQHGLLGHLASLLDDAQTAFRGQLESSTGSYIGMRIFGLCNAIRQSKGCIEMCPRHIASLARSLPPKTGDMRAIFEQVEASLRRNDQRAVSQQKEYLKGLLGGHKSASSNSGEQENDSSAPACSTGFSPSGVNKELRFWNACPSSDKRDLALALREIPEVSESLFQECLEGLMKPQLDDMFCRELKRHLAIKDASGRFLSFSIYLASRRRLKQLMGTCWLKVLSGMLSKMGKSALCQLSSTKSLDSWLSFTPSLIQLLQPLQLQGLLDVENMEESHGLSESVITTWSLLHENAAAVKYLHGLQGAQASYQWLYAGHDHSRIMSLVREAHVASTSRGTYPRLKHLILSTLSRSGDNALRVGACLEDVQHASDRGIVVCERLFARLGAEGALESCGRWRRALLAPLARLWTELLASERIQDAKLFRHAASLLGIDERSSKEVVSEAMRQVRREYGVHYDDASGLEELRWQIKSGNPQKARDIEEQAGIDDSGGCVVDPDVPDDLADAIEVISPGVYDISFPLASVNTLQRKFRGIPEGAKMLLLRLSLRGGDRSTSSFCSHFLPDGNVQPGPQQKHSLLNVPRRSAPDNDPRLCSRRSTLFSYYLTRKIYRLLSGGTTGLADIHSQVSKLLATAPDACVMCDVAMSAKQWRPSTCSHRCSVSFRKAPLVVRLHGLWADPLAVDLVLTSVYAASLSQSWDTLMPTCPFSPSLVKRLIDSLPATDTLAADPARAVRTIKNHPQGRERETLLSWACLSFRGLLSSAPDSYVIPSMPQTRQFLLLQASHEQESSFGQQPGSSPNGGGSAPVFHGTTMERLFPILRDGLKVMSHTDLMLSGASSGAGVYCGDQMQTSSHYAGLASSSWKNSKLLGSSSGQAAGMRLMLGCELAGYAQPSNGVHVVSDSRRLVVRYVFLLPPGFQFPPRHYVEPALSSAYASLRSGRG</sequence>
<feature type="region of interest" description="Disordered" evidence="5">
    <location>
        <begin position="625"/>
        <end position="646"/>
    </location>
</feature>
<dbReference type="SUPFAM" id="SSF56399">
    <property type="entry name" value="ADP-ribosylation"/>
    <property type="match status" value="1"/>
</dbReference>
<dbReference type="GO" id="GO:0016757">
    <property type="term" value="F:glycosyltransferase activity"/>
    <property type="evidence" value="ECO:0007669"/>
    <property type="project" value="UniProtKB-KW"/>
</dbReference>
<dbReference type="InterPro" id="IPR051838">
    <property type="entry name" value="ARTD_PARP"/>
</dbReference>
<accession>A0AAD5RJ89</accession>
<feature type="region of interest" description="Disordered" evidence="5">
    <location>
        <begin position="99"/>
        <end position="134"/>
    </location>
</feature>
<evidence type="ECO:0000256" key="1">
    <source>
        <dbReference type="ARBA" id="ARBA00022676"/>
    </source>
</evidence>
<name>A0AAD5RJ89_9PEZI</name>
<organism evidence="6 7">
    <name type="scientific">Zalerion maritima</name>
    <dbReference type="NCBI Taxonomy" id="339359"/>
    <lineage>
        <taxon>Eukaryota</taxon>
        <taxon>Fungi</taxon>
        <taxon>Dikarya</taxon>
        <taxon>Ascomycota</taxon>
        <taxon>Pezizomycotina</taxon>
        <taxon>Sordariomycetes</taxon>
        <taxon>Lulworthiomycetidae</taxon>
        <taxon>Lulworthiales</taxon>
        <taxon>Lulworthiaceae</taxon>
        <taxon>Zalerion</taxon>
    </lineage>
</organism>
<evidence type="ECO:0000313" key="7">
    <source>
        <dbReference type="Proteomes" id="UP001201980"/>
    </source>
</evidence>
<evidence type="ECO:0000256" key="4">
    <source>
        <dbReference type="ARBA" id="ARBA00023027"/>
    </source>
</evidence>
<keyword evidence="1" id="KW-0328">Glycosyltransferase</keyword>
<keyword evidence="3" id="KW-0548">Nucleotidyltransferase</keyword>
<evidence type="ECO:0000256" key="2">
    <source>
        <dbReference type="ARBA" id="ARBA00022679"/>
    </source>
</evidence>
<keyword evidence="4" id="KW-0520">NAD</keyword>
<dbReference type="GO" id="GO:0016779">
    <property type="term" value="F:nucleotidyltransferase activity"/>
    <property type="evidence" value="ECO:0007669"/>
    <property type="project" value="UniProtKB-KW"/>
</dbReference>
<dbReference type="Gene3D" id="3.90.228.10">
    <property type="match status" value="1"/>
</dbReference>
<keyword evidence="2" id="KW-0808">Transferase</keyword>